<reference evidence="12" key="1">
    <citation type="submission" date="2025-08" db="UniProtKB">
        <authorList>
            <consortium name="Ensembl"/>
        </authorList>
    </citation>
    <scope>IDENTIFICATION</scope>
</reference>
<comment type="similarity">
    <text evidence="2">Belongs to the SPCS1 family.</text>
</comment>
<dbReference type="Pfam" id="PF06645">
    <property type="entry name" value="SPC12"/>
    <property type="match status" value="1"/>
</dbReference>
<keyword evidence="5" id="KW-0256">Endoplasmic reticulum</keyword>
<evidence type="ECO:0000313" key="12">
    <source>
        <dbReference type="Ensembl" id="ENSPSMP00000026353.1"/>
    </source>
</evidence>
<evidence type="ECO:0000313" key="13">
    <source>
        <dbReference type="Proteomes" id="UP000694414"/>
    </source>
</evidence>
<comment type="function">
    <text evidence="9">Component of the signal peptidase complex (SPC) which catalyzes the cleavage of N-terminal signal sequences from nascent proteins as they are translocated into the lumen of the endoplasmic reticulum. Dispensable for SPC enzymatic activity.</text>
</comment>
<comment type="subunit">
    <text evidence="10">Component of the signal peptidase complex paralog A (SPC-A) composed of a catalytic subunit SEC11A and three accessory subunits SPCS1, SPCS2 and SPCS3. Component of the signal peptidase complex paralog C (SPC-C) composed of a catalytic subunit SEC11C and three accessory subunits SPCS1, SPCS2 and SPCS3. Within the complex, interacts with SPCS2 and SPCS3. The complex induces a local thinning of the ER membrane which is used to measure the length of the signal peptide (SP) h-region of protein substrates. This ensures the selectivity of the complex towards h-regions shorter than 18-20 amino acids.</text>
</comment>
<dbReference type="GO" id="GO:0005787">
    <property type="term" value="C:signal peptidase complex"/>
    <property type="evidence" value="ECO:0007669"/>
    <property type="project" value="InterPro"/>
</dbReference>
<dbReference type="PANTHER" id="PTHR13202:SF0">
    <property type="entry name" value="SIGNAL PEPTIDASE COMPLEX SUBUNIT 1"/>
    <property type="match status" value="1"/>
</dbReference>
<dbReference type="PANTHER" id="PTHR13202">
    <property type="entry name" value="MICROSOMAL SIGNAL PEPTIDASE 12 KDA SUBUNIT"/>
    <property type="match status" value="1"/>
</dbReference>
<evidence type="ECO:0000256" key="3">
    <source>
        <dbReference type="ARBA" id="ARBA00017059"/>
    </source>
</evidence>
<dbReference type="AlphaFoldDB" id="A0A8C9AEJ6"/>
<feature type="transmembrane region" description="Helical" evidence="11">
    <location>
        <begin position="25"/>
        <end position="48"/>
    </location>
</feature>
<evidence type="ECO:0000256" key="6">
    <source>
        <dbReference type="ARBA" id="ARBA00022989"/>
    </source>
</evidence>
<evidence type="ECO:0000256" key="7">
    <source>
        <dbReference type="ARBA" id="ARBA00023136"/>
    </source>
</evidence>
<comment type="subcellular location">
    <subcellularLocation>
        <location evidence="1">Endoplasmic reticulum membrane</location>
        <topology evidence="1">Multi-pass membrane protein</topology>
    </subcellularLocation>
</comment>
<evidence type="ECO:0000256" key="4">
    <source>
        <dbReference type="ARBA" id="ARBA00022692"/>
    </source>
</evidence>
<dbReference type="GO" id="GO:0045047">
    <property type="term" value="P:protein targeting to ER"/>
    <property type="evidence" value="ECO:0007669"/>
    <property type="project" value="TreeGrafter"/>
</dbReference>
<evidence type="ECO:0000256" key="1">
    <source>
        <dbReference type="ARBA" id="ARBA00004477"/>
    </source>
</evidence>
<evidence type="ECO:0000256" key="10">
    <source>
        <dbReference type="ARBA" id="ARBA00046498"/>
    </source>
</evidence>
<keyword evidence="4 11" id="KW-0812">Transmembrane</keyword>
<sequence>RIQGIIPFSVIGGFIYGHEPSRPAWTFYIVMARFAFSCLLTLLPWPIYCQHPLKWLRVQDSSTVCKKPRKRKN</sequence>
<keyword evidence="13" id="KW-1185">Reference proteome</keyword>
<evidence type="ECO:0000256" key="11">
    <source>
        <dbReference type="SAM" id="Phobius"/>
    </source>
</evidence>
<organism evidence="12 13">
    <name type="scientific">Prolemur simus</name>
    <name type="common">Greater bamboo lemur</name>
    <name type="synonym">Hapalemur simus</name>
    <dbReference type="NCBI Taxonomy" id="1328070"/>
    <lineage>
        <taxon>Eukaryota</taxon>
        <taxon>Metazoa</taxon>
        <taxon>Chordata</taxon>
        <taxon>Craniata</taxon>
        <taxon>Vertebrata</taxon>
        <taxon>Euteleostomi</taxon>
        <taxon>Mammalia</taxon>
        <taxon>Eutheria</taxon>
        <taxon>Euarchontoglires</taxon>
        <taxon>Primates</taxon>
        <taxon>Strepsirrhini</taxon>
        <taxon>Lemuriformes</taxon>
        <taxon>Lemuridae</taxon>
        <taxon>Prolemur</taxon>
    </lineage>
</organism>
<dbReference type="Proteomes" id="UP000694414">
    <property type="component" value="Unplaced"/>
</dbReference>
<evidence type="ECO:0000256" key="2">
    <source>
        <dbReference type="ARBA" id="ARBA00005245"/>
    </source>
</evidence>
<keyword evidence="6 11" id="KW-1133">Transmembrane helix</keyword>
<evidence type="ECO:0000256" key="5">
    <source>
        <dbReference type="ARBA" id="ARBA00022824"/>
    </source>
</evidence>
<dbReference type="InterPro" id="IPR009542">
    <property type="entry name" value="Spc1/SPCS1"/>
</dbReference>
<dbReference type="Ensembl" id="ENSPSMT00000030517.1">
    <property type="protein sequence ID" value="ENSPSMP00000026353.1"/>
    <property type="gene ID" value="ENSPSMG00000018500.1"/>
</dbReference>
<evidence type="ECO:0000256" key="9">
    <source>
        <dbReference type="ARBA" id="ARBA00045204"/>
    </source>
</evidence>
<accession>A0A8C9AEJ6</accession>
<reference evidence="12" key="2">
    <citation type="submission" date="2025-09" db="UniProtKB">
        <authorList>
            <consortium name="Ensembl"/>
        </authorList>
    </citation>
    <scope>IDENTIFICATION</scope>
</reference>
<protein>
    <recommendedName>
        <fullName evidence="3">Signal peptidase complex subunit 1</fullName>
    </recommendedName>
    <alternativeName>
        <fullName evidence="8">Microsomal signal peptidase 12 kDa subunit</fullName>
    </alternativeName>
</protein>
<name>A0A8C9AEJ6_PROSS</name>
<keyword evidence="7 11" id="KW-0472">Membrane</keyword>
<proteinExistence type="inferred from homology"/>
<dbReference type="GO" id="GO:0006465">
    <property type="term" value="P:signal peptide processing"/>
    <property type="evidence" value="ECO:0007669"/>
    <property type="project" value="InterPro"/>
</dbReference>
<evidence type="ECO:0000256" key="8">
    <source>
        <dbReference type="ARBA" id="ARBA00032913"/>
    </source>
</evidence>